<dbReference type="PANTHER" id="PTHR43335">
    <property type="entry name" value="ABC TRANSPORTER, ATP-BINDING PROTEIN"/>
    <property type="match status" value="1"/>
</dbReference>
<evidence type="ECO:0000256" key="1">
    <source>
        <dbReference type="ARBA" id="ARBA00005417"/>
    </source>
</evidence>
<dbReference type="InterPro" id="IPR003593">
    <property type="entry name" value="AAA+_ATPase"/>
</dbReference>
<keyword evidence="2" id="KW-0813">Transport</keyword>
<evidence type="ECO:0000313" key="7">
    <source>
        <dbReference type="Proteomes" id="UP000184465"/>
    </source>
</evidence>
<dbReference type="InterPro" id="IPR003439">
    <property type="entry name" value="ABC_transporter-like_ATP-bd"/>
</dbReference>
<dbReference type="InterPro" id="IPR027417">
    <property type="entry name" value="P-loop_NTPase"/>
</dbReference>
<keyword evidence="4 6" id="KW-0067">ATP-binding</keyword>
<dbReference type="PROSITE" id="PS50893">
    <property type="entry name" value="ABC_TRANSPORTER_2"/>
    <property type="match status" value="1"/>
</dbReference>
<protein>
    <submittedName>
        <fullName evidence="6">ABC-2 type transport system ATP-binding protein</fullName>
    </submittedName>
</protein>
<dbReference type="STRING" id="1121301.SAMN02745912_00049"/>
<dbReference type="GO" id="GO:0016887">
    <property type="term" value="F:ATP hydrolysis activity"/>
    <property type="evidence" value="ECO:0007669"/>
    <property type="project" value="InterPro"/>
</dbReference>
<dbReference type="Proteomes" id="UP000184465">
    <property type="component" value="Unassembled WGS sequence"/>
</dbReference>
<dbReference type="RefSeq" id="WP_073146284.1">
    <property type="nucleotide sequence ID" value="NZ_FRAG01000001.1"/>
</dbReference>
<dbReference type="Gene3D" id="3.40.50.300">
    <property type="entry name" value="P-loop containing nucleotide triphosphate hydrolases"/>
    <property type="match status" value="1"/>
</dbReference>
<dbReference type="Pfam" id="PF13732">
    <property type="entry name" value="DrrA1-3_C"/>
    <property type="match status" value="1"/>
</dbReference>
<evidence type="ECO:0000313" key="6">
    <source>
        <dbReference type="EMBL" id="SHJ47926.1"/>
    </source>
</evidence>
<reference evidence="6 7" key="1">
    <citation type="submission" date="2016-11" db="EMBL/GenBank/DDBJ databases">
        <authorList>
            <person name="Jaros S."/>
            <person name="Januszkiewicz K."/>
            <person name="Wedrychowicz H."/>
        </authorList>
    </citation>
    <scope>NUCLEOTIDE SEQUENCE [LARGE SCALE GENOMIC DNA]</scope>
    <source>
        <strain evidence="6 7">DSM 15212</strain>
    </source>
</reference>
<evidence type="ECO:0000256" key="3">
    <source>
        <dbReference type="ARBA" id="ARBA00022741"/>
    </source>
</evidence>
<dbReference type="AlphaFoldDB" id="A0A1M6JML7"/>
<dbReference type="InterPro" id="IPR025302">
    <property type="entry name" value="DrrA1/2-like_C"/>
</dbReference>
<dbReference type="PANTHER" id="PTHR43335:SF3">
    <property type="entry name" value="ABC TRANSPORTER"/>
    <property type="match status" value="1"/>
</dbReference>
<comment type="similarity">
    <text evidence="1">Belongs to the ABC transporter superfamily.</text>
</comment>
<keyword evidence="7" id="KW-1185">Reference proteome</keyword>
<dbReference type="CDD" id="cd03230">
    <property type="entry name" value="ABC_DR_subfamily_A"/>
    <property type="match status" value="1"/>
</dbReference>
<feature type="domain" description="ABC transporter" evidence="5">
    <location>
        <begin position="2"/>
        <end position="233"/>
    </location>
</feature>
<evidence type="ECO:0000259" key="5">
    <source>
        <dbReference type="PROSITE" id="PS50893"/>
    </source>
</evidence>
<organism evidence="6 7">
    <name type="scientific">Paramaledivibacter caminithermalis (strain DSM 15212 / CIP 107654 / DViRD3)</name>
    <name type="common">Clostridium caminithermale</name>
    <dbReference type="NCBI Taxonomy" id="1121301"/>
    <lineage>
        <taxon>Bacteria</taxon>
        <taxon>Bacillati</taxon>
        <taxon>Bacillota</taxon>
        <taxon>Clostridia</taxon>
        <taxon>Peptostreptococcales</taxon>
        <taxon>Caminicellaceae</taxon>
        <taxon>Paramaledivibacter</taxon>
    </lineage>
</organism>
<dbReference type="EMBL" id="FRAG01000001">
    <property type="protein sequence ID" value="SHJ47926.1"/>
    <property type="molecule type" value="Genomic_DNA"/>
</dbReference>
<dbReference type="OrthoDB" id="9804819at2"/>
<evidence type="ECO:0000256" key="4">
    <source>
        <dbReference type="ARBA" id="ARBA00022840"/>
    </source>
</evidence>
<gene>
    <name evidence="6" type="ORF">SAMN02745912_00049</name>
</gene>
<dbReference type="SUPFAM" id="SSF52540">
    <property type="entry name" value="P-loop containing nucleoside triphosphate hydrolases"/>
    <property type="match status" value="1"/>
</dbReference>
<evidence type="ECO:0000256" key="2">
    <source>
        <dbReference type="ARBA" id="ARBA00022448"/>
    </source>
</evidence>
<proteinExistence type="inferred from homology"/>
<sequence>MLKVENLTKLYGKFKAVDNISLNIKEGEIFGFVGPNGAGKTTTFKMIATLLRPTSGKIYLDGMEVNYKNLKKVRNEIGYMPDFFGVYDKLKVTEYMDFYSDIAGIYGEEKNRIIKDLLQLVDLTHKKEAYVDSLSRGMKQRLCLARCLIHNPKLLILDEPASGMDPRARIQMKEILRELKKMGKTIIISSHILPELSELCTNIGIIEGGKIVVNGPVEEIMYRAKSNNIIKLSVLEKKENCIKLLKEEPLVKSVIENGRDIEIEFDGEPLELSNLMKRMLNQNIPLISFKPLENNLEDIFMEVTRGDGE</sequence>
<dbReference type="SMART" id="SM00382">
    <property type="entry name" value="AAA"/>
    <property type="match status" value="1"/>
</dbReference>
<keyword evidence="3" id="KW-0547">Nucleotide-binding</keyword>
<accession>A0A1M6JML7</accession>
<name>A0A1M6JML7_PARC5</name>
<dbReference type="GO" id="GO:0005524">
    <property type="term" value="F:ATP binding"/>
    <property type="evidence" value="ECO:0007669"/>
    <property type="project" value="UniProtKB-KW"/>
</dbReference>
<dbReference type="Pfam" id="PF00005">
    <property type="entry name" value="ABC_tran"/>
    <property type="match status" value="1"/>
</dbReference>